<dbReference type="RefSeq" id="WP_079554267.1">
    <property type="nucleotide sequence ID" value="NZ_LT670847.1"/>
</dbReference>
<keyword evidence="4" id="KW-1185">Reference proteome</keyword>
<evidence type="ECO:0000313" key="4">
    <source>
        <dbReference type="Proteomes" id="UP000190911"/>
    </source>
</evidence>
<reference evidence="3 4" key="1">
    <citation type="submission" date="2016-11" db="EMBL/GenBank/DDBJ databases">
        <authorList>
            <person name="Jaros S."/>
            <person name="Januszkiewicz K."/>
            <person name="Wedrychowicz H."/>
        </authorList>
    </citation>
    <scope>NUCLEOTIDE SEQUENCE [LARGE SCALE GENOMIC DNA]</scope>
    <source>
        <strain evidence="3 4">ACAM 12</strain>
    </source>
</reference>
<sequence length="223" mass="23893">MDRLHISDWRAWCASGTQRLADPQHSIPSPVGSSLPGMLRRRLDATGRATCDILHGLTPAEGCPLIHASRHGDVVHTLSMLEALAQQAPLSPTRFSMSVHNAVLGVYSIAHNHRLPLQALGACGHEFDALLTEAGGYLDAGYESVVVVFSEGELPATYQGHTPHPGHACAVGLRLSRRPDAGPRLTATRTATPGEPTPQDIIAWLTGDAPWLDGLQRFTQVAE</sequence>
<accession>A0A1M7I812</accession>
<dbReference type="EMBL" id="LT670847">
    <property type="protein sequence ID" value="SHM36788.1"/>
    <property type="molecule type" value="Genomic_DNA"/>
</dbReference>
<feature type="region of interest" description="Disordered" evidence="1">
    <location>
        <begin position="178"/>
        <end position="198"/>
    </location>
</feature>
<dbReference type="OrthoDB" id="9798676at2"/>
<proteinExistence type="predicted"/>
<name>A0A1M7I812_9GAMM</name>
<organism evidence="3 4">
    <name type="scientific">Vreelandella subglaciescola</name>
    <dbReference type="NCBI Taxonomy" id="29571"/>
    <lineage>
        <taxon>Bacteria</taxon>
        <taxon>Pseudomonadati</taxon>
        <taxon>Pseudomonadota</taxon>
        <taxon>Gammaproteobacteria</taxon>
        <taxon>Oceanospirillales</taxon>
        <taxon>Halomonadaceae</taxon>
        <taxon>Vreelandella</taxon>
    </lineage>
</organism>
<gene>
    <name evidence="3" type="ORF">SAMN05878437_2610</name>
</gene>
<dbReference type="STRING" id="29571.SAMN05878437_2610"/>
<dbReference type="Pfam" id="PF13723">
    <property type="entry name" value="Ketoacyl-synt_2"/>
    <property type="match status" value="1"/>
</dbReference>
<dbReference type="InterPro" id="IPR014030">
    <property type="entry name" value="Ketoacyl_synth_N"/>
</dbReference>
<dbReference type="InParanoid" id="A0A1M7I812"/>
<evidence type="ECO:0000259" key="2">
    <source>
        <dbReference type="Pfam" id="PF13723"/>
    </source>
</evidence>
<dbReference type="Proteomes" id="UP000190911">
    <property type="component" value="Chromosome I"/>
</dbReference>
<evidence type="ECO:0000313" key="3">
    <source>
        <dbReference type="EMBL" id="SHM36788.1"/>
    </source>
</evidence>
<protein>
    <submittedName>
        <fullName evidence="3">Beta-ketoacyl synthase, N-terminal domain</fullName>
    </submittedName>
</protein>
<dbReference type="AlphaFoldDB" id="A0A1M7I812"/>
<feature type="domain" description="Beta-ketoacyl synthase-like N-terminal" evidence="2">
    <location>
        <begin position="9"/>
        <end position="181"/>
    </location>
</feature>
<evidence type="ECO:0000256" key="1">
    <source>
        <dbReference type="SAM" id="MobiDB-lite"/>
    </source>
</evidence>